<feature type="domain" description="CRAL-TRIO" evidence="2">
    <location>
        <begin position="83"/>
        <end position="237"/>
    </location>
</feature>
<dbReference type="PROSITE" id="PS50191">
    <property type="entry name" value="CRAL_TRIO"/>
    <property type="match status" value="1"/>
</dbReference>
<dbReference type="SUPFAM" id="SSF49354">
    <property type="entry name" value="PapD-like"/>
    <property type="match status" value="1"/>
</dbReference>
<organism evidence="4">
    <name type="scientific">Lamprotornis superbus</name>
    <dbReference type="NCBI Taxonomy" id="245042"/>
    <lineage>
        <taxon>Eukaryota</taxon>
        <taxon>Metazoa</taxon>
        <taxon>Chordata</taxon>
        <taxon>Craniata</taxon>
        <taxon>Vertebrata</taxon>
        <taxon>Euteleostomi</taxon>
        <taxon>Archelosauria</taxon>
        <taxon>Archosauria</taxon>
        <taxon>Dinosauria</taxon>
        <taxon>Saurischia</taxon>
        <taxon>Theropoda</taxon>
        <taxon>Coelurosauria</taxon>
        <taxon>Aves</taxon>
        <taxon>Neognathae</taxon>
        <taxon>Neoaves</taxon>
        <taxon>Telluraves</taxon>
        <taxon>Australaves</taxon>
        <taxon>Passeriformes</taxon>
        <taxon>Sturnidae</taxon>
        <taxon>Lamprotornis</taxon>
    </lineage>
</organism>
<proteinExistence type="predicted"/>
<feature type="region of interest" description="Disordered" evidence="1">
    <location>
        <begin position="1097"/>
        <end position="1131"/>
    </location>
</feature>
<dbReference type="InterPro" id="IPR000535">
    <property type="entry name" value="MSP_dom"/>
</dbReference>
<dbReference type="InterPro" id="IPR008962">
    <property type="entry name" value="PapD-like_sf"/>
</dbReference>
<dbReference type="EMBL" id="JADDUC010000022">
    <property type="protein sequence ID" value="KAG0125260.1"/>
    <property type="molecule type" value="Genomic_DNA"/>
</dbReference>
<gene>
    <name evidence="5" type="ORF">IHE44_0005074</name>
    <name evidence="4" type="ORF">IHE44_005639</name>
</gene>
<dbReference type="PANTHER" id="PTHR46384:SF1">
    <property type="entry name" value="MOTILE SPERM DOMAIN-CONTAINING PROTEIN 2"/>
    <property type="match status" value="1"/>
</dbReference>
<dbReference type="EMBL" id="JADDUC020000002">
    <property type="protein sequence ID" value="KAI1241594.1"/>
    <property type="molecule type" value="Genomic_DNA"/>
</dbReference>
<dbReference type="CDD" id="cd00170">
    <property type="entry name" value="SEC14"/>
    <property type="match status" value="1"/>
</dbReference>
<evidence type="ECO:0000259" key="3">
    <source>
        <dbReference type="PROSITE" id="PS50202"/>
    </source>
</evidence>
<comment type="caution">
    <text evidence="4">The sequence shown here is derived from an EMBL/GenBank/DDBJ whole genome shotgun (WGS) entry which is preliminary data.</text>
</comment>
<reference evidence="4" key="1">
    <citation type="submission" date="2020-10" db="EMBL/GenBank/DDBJ databases">
        <title>Feather gene expression reveals the developmental basis of iridescence in African starlings.</title>
        <authorList>
            <person name="Rubenstein D.R."/>
        </authorList>
    </citation>
    <scope>NUCLEOTIDE SEQUENCE</scope>
    <source>
        <strain evidence="4">SS15</strain>
        <tissue evidence="4">Liver</tissue>
    </source>
</reference>
<evidence type="ECO:0000259" key="2">
    <source>
        <dbReference type="PROSITE" id="PS50191"/>
    </source>
</evidence>
<dbReference type="Pfam" id="PF00635">
    <property type="entry name" value="Motile_Sperm"/>
    <property type="match status" value="1"/>
</dbReference>
<dbReference type="AlphaFoldDB" id="A0A835NXM4"/>
<dbReference type="GO" id="GO:0012505">
    <property type="term" value="C:endomembrane system"/>
    <property type="evidence" value="ECO:0007669"/>
    <property type="project" value="TreeGrafter"/>
</dbReference>
<dbReference type="Gene3D" id="2.60.40.10">
    <property type="entry name" value="Immunoglobulins"/>
    <property type="match status" value="1"/>
</dbReference>
<dbReference type="OrthoDB" id="75724at2759"/>
<sequence length="1131" mass="127941">MAERQDKEALISETRRRFEAEYLPDKSDKYDSRDVERLQQDDKWVENYLIWRHDVVDDTLKMIDESFQWRKEYTVNDLSESVLPKWLFEIGALFLHGYDKEGYKLFWFKVKHHTRDPKQQLEKKKLVAFWLEHYAKRDHGKPLTVVFDMAETGISHIDLDFVRFIVNCFTDYYPNFLTKIVIFEMPWIMNAAFKIVKGWLGPDAISMLKFTNKSDVQEYISGEYLPPHMGGTDSFKYSYPPLVDDDFQTPLCENGPITSEDEHESKEEIDADTKEAGELNEAQNLNQKKMNSIEQISKSEETDKTEVKPKNAKKALTTFKGPLLHISPAEELYFGSKETGEKKCLIVLTNVTKNVVAFKVRTTAPEKYRVKPSNSSCEPGTSLDIIVSLHGGFAASLQDRFLIMAAEMDQSSGAGVPELTQFWKEVPRTKVMEHRLRCHVIESSKPSSLTLKDNAFNIPAKTNEDLHIQLTHLLQINRRLEEQMNRCLWFQQLSVVLSLLSVTVAAFCFYLAISLLPWHISAAAASGSVPPAADENHSLPLSVFSIVSVPLFNWNLTILVFDTFIVVAHSNTIYMKYRDTTQNNATKCYKLLNRKRNFSKHCFASMCEISTVGQDTWLTMLPKHSLALPGEGLLLCFLPNKFQPGSGMMLQIQYETPGERLPFAVLHMVLSSHENISKPENSKAEKNNFCSLPQTRVLTNAECWDGWTTCLTWHVWEKLGYNIRTEYLQVLLHGKLAYPAKALRDSSSPRHSVLCLEGRLPVYTQKVREFLYTALGFAAMPQRVQCSLHVLLLPELAGAEVLQGRSGAVKQELREQGKRVEILSSNSQEIHTSSHARCLLCSQWRQEKEGAPIFPLKSVTCDQHCWCLCQHRAVQQVFGPRMEADTSQHVYCCWAWGCSAPPAHSFAEIRSNTGAVASILLMIIQRLITETQGVLLLFRRCRNMQSAPDTKHDLFLLLSNANQPPPKQLGSFVDQLRNVCQQLEQVCAVSVLLPLGAHGEPGGNRALQHLKSNRVAVMTGNQTMPGPLETLTFLTPYMILTAAEALYFMFCCFKRHQGQSDCQGESILSQTAPAVRRVQRHGGEVVMVINGGGNTFSSKGEMEGRVGRGNRSRTKGEALLDTGMQAGTDDS</sequence>
<dbReference type="PROSITE" id="PS50202">
    <property type="entry name" value="MSP"/>
    <property type="match status" value="1"/>
</dbReference>
<name>A0A835NXM4_9PASS</name>
<dbReference type="InterPro" id="IPR053012">
    <property type="entry name" value="ER-organelle_contact"/>
</dbReference>
<reference evidence="5 6" key="2">
    <citation type="journal article" date="2021" name="J. Hered.">
        <title>Feather Gene Expression Elucidates the Developmental Basis of Plumage Iridescence in African Starlings.</title>
        <authorList>
            <person name="Rubenstein D.R."/>
            <person name="Corvelo A."/>
            <person name="MacManes M.D."/>
            <person name="Maia R."/>
            <person name="Narzisi G."/>
            <person name="Rousaki A."/>
            <person name="Vandenabeele P."/>
            <person name="Shawkey M.D."/>
            <person name="Solomon J."/>
        </authorList>
    </citation>
    <scope>NUCLEOTIDE SEQUENCE [LARGE SCALE GENOMIC DNA]</scope>
    <source>
        <strain evidence="5">SS15</strain>
    </source>
</reference>
<evidence type="ECO:0000256" key="1">
    <source>
        <dbReference type="SAM" id="MobiDB-lite"/>
    </source>
</evidence>
<dbReference type="InterPro" id="IPR001251">
    <property type="entry name" value="CRAL-TRIO_dom"/>
</dbReference>
<dbReference type="PANTHER" id="PTHR46384">
    <property type="entry name" value="MOTILE SPERM DOMAIN-CONTAINING PROTEIN 2"/>
    <property type="match status" value="1"/>
</dbReference>
<reference evidence="5" key="3">
    <citation type="submission" date="2022-01" db="EMBL/GenBank/DDBJ databases">
        <authorList>
            <person name="Rubenstein D.R."/>
        </authorList>
    </citation>
    <scope>NUCLEOTIDE SEQUENCE</scope>
    <source>
        <strain evidence="5">SS15</strain>
        <tissue evidence="5">Liver</tissue>
    </source>
</reference>
<dbReference type="InterPro" id="IPR036865">
    <property type="entry name" value="CRAL-TRIO_dom_sf"/>
</dbReference>
<dbReference type="SUPFAM" id="SSF46938">
    <property type="entry name" value="CRAL/TRIO N-terminal domain"/>
    <property type="match status" value="1"/>
</dbReference>
<dbReference type="GO" id="GO:0140284">
    <property type="term" value="C:endoplasmic reticulum-endosome membrane contact site"/>
    <property type="evidence" value="ECO:0007669"/>
    <property type="project" value="TreeGrafter"/>
</dbReference>
<accession>A0A835NXM4</accession>
<evidence type="ECO:0000313" key="4">
    <source>
        <dbReference type="EMBL" id="KAG0125260.1"/>
    </source>
</evidence>
<dbReference type="InterPro" id="IPR036273">
    <property type="entry name" value="CRAL/TRIO_N_dom_sf"/>
</dbReference>
<dbReference type="Pfam" id="PF00650">
    <property type="entry name" value="CRAL_TRIO"/>
    <property type="match status" value="1"/>
</dbReference>
<dbReference type="SUPFAM" id="SSF52087">
    <property type="entry name" value="CRAL/TRIO domain"/>
    <property type="match status" value="1"/>
</dbReference>
<protein>
    <recommendedName>
        <fullName evidence="7">Motile sperm domain-containing protein 2</fullName>
    </recommendedName>
</protein>
<dbReference type="Gene3D" id="3.40.525.10">
    <property type="entry name" value="CRAL-TRIO lipid binding domain"/>
    <property type="match status" value="1"/>
</dbReference>
<feature type="domain" description="MSP" evidence="3">
    <location>
        <begin position="323"/>
        <end position="441"/>
    </location>
</feature>
<evidence type="ECO:0000313" key="6">
    <source>
        <dbReference type="Proteomes" id="UP000618051"/>
    </source>
</evidence>
<dbReference type="Proteomes" id="UP000618051">
    <property type="component" value="Unassembled WGS sequence"/>
</dbReference>
<keyword evidence="6" id="KW-1185">Reference proteome</keyword>
<evidence type="ECO:0000313" key="5">
    <source>
        <dbReference type="EMBL" id="KAI1241594.1"/>
    </source>
</evidence>
<evidence type="ECO:0008006" key="7">
    <source>
        <dbReference type="Google" id="ProtNLM"/>
    </source>
</evidence>
<dbReference type="InterPro" id="IPR013783">
    <property type="entry name" value="Ig-like_fold"/>
</dbReference>
<dbReference type="SMART" id="SM00516">
    <property type="entry name" value="SEC14"/>
    <property type="match status" value="1"/>
</dbReference>